<evidence type="ECO:0000256" key="8">
    <source>
        <dbReference type="ARBA" id="ARBA00048090"/>
    </source>
</evidence>
<dbReference type="CDD" id="cd02021">
    <property type="entry name" value="GntK"/>
    <property type="match status" value="1"/>
</dbReference>
<keyword evidence="4 9" id="KW-0808">Transferase</keyword>
<dbReference type="Proteomes" id="UP001317822">
    <property type="component" value="Chromosome"/>
</dbReference>
<dbReference type="InterPro" id="IPR027417">
    <property type="entry name" value="P-loop_NTPase"/>
</dbReference>
<comment type="similarity">
    <text evidence="2 9">Belongs to the gluconokinase GntK/GntV family.</text>
</comment>
<evidence type="ECO:0000313" key="11">
    <source>
        <dbReference type="Proteomes" id="UP001317822"/>
    </source>
</evidence>
<accession>A0ABM8DB35</accession>
<evidence type="ECO:0000313" key="10">
    <source>
        <dbReference type="EMBL" id="BDU15784.1"/>
    </source>
</evidence>
<dbReference type="EC" id="2.7.1.12" evidence="3 9"/>
<reference evidence="10 11" key="1">
    <citation type="journal article" date="2023" name="Int. J. Syst. Evol. Microbiol.">
        <title>Physiological and genomic analyses of cobalamin (vitamin B12)-auxotrophy of Lysobacter auxotrophicus sp. nov., a methionine-auxotrophic chitinolytic bacterium isolated from chitin-treated soil.</title>
        <authorList>
            <person name="Saito A."/>
            <person name="Dohra H."/>
            <person name="Hamada M."/>
            <person name="Moriuchi R."/>
            <person name="Kotsuchibashi Y."/>
            <person name="Mori K."/>
        </authorList>
    </citation>
    <scope>NUCLEOTIDE SEQUENCE [LARGE SCALE GENOMIC DNA]</scope>
    <source>
        <strain evidence="10 11">5-21a</strain>
    </source>
</reference>
<dbReference type="PANTHER" id="PTHR43442:SF3">
    <property type="entry name" value="GLUCONOKINASE-RELATED"/>
    <property type="match status" value="1"/>
</dbReference>
<dbReference type="NCBIfam" id="TIGR01313">
    <property type="entry name" value="therm_gnt_kin"/>
    <property type="match status" value="1"/>
</dbReference>
<organism evidence="10 11">
    <name type="scientific">Lysobacter auxotrophicus</name>
    <dbReference type="NCBI Taxonomy" id="2992573"/>
    <lineage>
        <taxon>Bacteria</taxon>
        <taxon>Pseudomonadati</taxon>
        <taxon>Pseudomonadota</taxon>
        <taxon>Gammaproteobacteria</taxon>
        <taxon>Lysobacterales</taxon>
        <taxon>Lysobacteraceae</taxon>
        <taxon>Lysobacter</taxon>
    </lineage>
</organism>
<dbReference type="Gene3D" id="3.40.50.300">
    <property type="entry name" value="P-loop containing nucleotide triphosphate hydrolases"/>
    <property type="match status" value="1"/>
</dbReference>
<comment type="pathway">
    <text evidence="1">Carbohydrate acid metabolism.</text>
</comment>
<evidence type="ECO:0000256" key="4">
    <source>
        <dbReference type="ARBA" id="ARBA00022679"/>
    </source>
</evidence>
<dbReference type="InterPro" id="IPR006001">
    <property type="entry name" value="Therm_gnt_kin"/>
</dbReference>
<keyword evidence="11" id="KW-1185">Reference proteome</keyword>
<evidence type="ECO:0000256" key="9">
    <source>
        <dbReference type="RuleBase" id="RU363066"/>
    </source>
</evidence>
<proteinExistence type="inferred from homology"/>
<dbReference type="Pfam" id="PF13671">
    <property type="entry name" value="AAA_33"/>
    <property type="match status" value="1"/>
</dbReference>
<evidence type="ECO:0000256" key="6">
    <source>
        <dbReference type="ARBA" id="ARBA00022777"/>
    </source>
</evidence>
<evidence type="ECO:0000256" key="7">
    <source>
        <dbReference type="ARBA" id="ARBA00022840"/>
    </source>
</evidence>
<gene>
    <name evidence="10" type="ORF">LA521A_09850</name>
</gene>
<dbReference type="RefSeq" id="WP_281781229.1">
    <property type="nucleotide sequence ID" value="NZ_AP027041.1"/>
</dbReference>
<dbReference type="EMBL" id="AP027041">
    <property type="protein sequence ID" value="BDU15784.1"/>
    <property type="molecule type" value="Genomic_DNA"/>
</dbReference>
<evidence type="ECO:0000256" key="5">
    <source>
        <dbReference type="ARBA" id="ARBA00022741"/>
    </source>
</evidence>
<dbReference type="SUPFAM" id="SSF52540">
    <property type="entry name" value="P-loop containing nucleoside triphosphate hydrolases"/>
    <property type="match status" value="1"/>
</dbReference>
<comment type="catalytic activity">
    <reaction evidence="8 9">
        <text>D-gluconate + ATP = 6-phospho-D-gluconate + ADP + H(+)</text>
        <dbReference type="Rhea" id="RHEA:19433"/>
        <dbReference type="ChEBI" id="CHEBI:15378"/>
        <dbReference type="ChEBI" id="CHEBI:18391"/>
        <dbReference type="ChEBI" id="CHEBI:30616"/>
        <dbReference type="ChEBI" id="CHEBI:58759"/>
        <dbReference type="ChEBI" id="CHEBI:456216"/>
        <dbReference type="EC" id="2.7.1.12"/>
    </reaction>
</comment>
<evidence type="ECO:0000256" key="2">
    <source>
        <dbReference type="ARBA" id="ARBA00008420"/>
    </source>
</evidence>
<keyword evidence="5 9" id="KW-0547">Nucleotide-binding</keyword>
<protein>
    <recommendedName>
        <fullName evidence="3 9">Gluconokinase</fullName>
        <ecNumber evidence="3 9">2.7.1.12</ecNumber>
    </recommendedName>
</protein>
<evidence type="ECO:0000256" key="3">
    <source>
        <dbReference type="ARBA" id="ARBA00012054"/>
    </source>
</evidence>
<dbReference type="PANTHER" id="PTHR43442">
    <property type="entry name" value="GLUCONOKINASE-RELATED"/>
    <property type="match status" value="1"/>
</dbReference>
<sequence length="175" mass="18984">MRNEPARVEPNAIVVTGVSGSGKTTVALGLAGHYDYDFLDADDFHSIDARAQMQAGIALTDEQREPWVAALARELQRHAERGRSTVLAFSGLRAVHRQRLRDSGVAIRFVFLHAAPAAIAARLAARTDHFMSATLLASQFEALQIPTFEPDVIAVQTDGSPAQVLERVIAALESR</sequence>
<keyword evidence="7 9" id="KW-0067">ATP-binding</keyword>
<name>A0ABM8DB35_9GAMM</name>
<evidence type="ECO:0000256" key="1">
    <source>
        <dbReference type="ARBA" id="ARBA00004761"/>
    </source>
</evidence>
<keyword evidence="6 9" id="KW-0418">Kinase</keyword>